<feature type="region of interest" description="Disordered" evidence="1">
    <location>
        <begin position="88"/>
        <end position="112"/>
    </location>
</feature>
<organism evidence="3 4">
    <name type="scientific">Komagataella pastoris</name>
    <name type="common">Yeast</name>
    <name type="synonym">Pichia pastoris</name>
    <dbReference type="NCBI Taxonomy" id="4922"/>
    <lineage>
        <taxon>Eukaryota</taxon>
        <taxon>Fungi</taxon>
        <taxon>Dikarya</taxon>
        <taxon>Ascomycota</taxon>
        <taxon>Saccharomycotina</taxon>
        <taxon>Pichiomycetes</taxon>
        <taxon>Pichiales</taxon>
        <taxon>Pichiaceae</taxon>
        <taxon>Komagataella</taxon>
    </lineage>
</organism>
<evidence type="ECO:0000313" key="3">
    <source>
        <dbReference type="EMBL" id="ANZ73572.1"/>
    </source>
</evidence>
<accession>A0A1B2J6G4</accession>
<dbReference type="InterPro" id="IPR039432">
    <property type="entry name" value="SRP9_dom"/>
</dbReference>
<feature type="region of interest" description="Disordered" evidence="1">
    <location>
        <begin position="132"/>
        <end position="151"/>
    </location>
</feature>
<evidence type="ECO:0000259" key="2">
    <source>
        <dbReference type="Pfam" id="PF05486"/>
    </source>
</evidence>
<feature type="domain" description="SRP9" evidence="2">
    <location>
        <begin position="4"/>
        <end position="84"/>
    </location>
</feature>
<sequence length="151" mass="16593">MPPVKSLDIFFNRTEKLLEANPTTTKISIKLGVNFNDHENPQNKHNVISVRVSDPLSGSNFKFKVTNKTDMLKIFSFLGPHGIELPIAGQQNQVKTNDQAQSDSTEAPTTFHKGATSILVNKAFEKKPLIIKDSSTAKKGGKGGKKKGKKF</sequence>
<gene>
    <name evidence="3" type="primary">SRP21</name>
    <name evidence="3" type="ORF">ATY40_BA7500542</name>
</gene>
<proteinExistence type="predicted"/>
<feature type="compositionally biased region" description="Basic residues" evidence="1">
    <location>
        <begin position="139"/>
        <end position="151"/>
    </location>
</feature>
<dbReference type="Proteomes" id="UP000094565">
    <property type="component" value="Chromosome 1"/>
</dbReference>
<dbReference type="OrthoDB" id="5419752at2759"/>
<evidence type="ECO:0000313" key="4">
    <source>
        <dbReference type="Proteomes" id="UP000094565"/>
    </source>
</evidence>
<feature type="compositionally biased region" description="Polar residues" evidence="1">
    <location>
        <begin position="89"/>
        <end position="108"/>
    </location>
</feature>
<dbReference type="Pfam" id="PF05486">
    <property type="entry name" value="SRP9-21"/>
    <property type="match status" value="1"/>
</dbReference>
<dbReference type="AlphaFoldDB" id="A0A1B2J6G4"/>
<evidence type="ECO:0000256" key="1">
    <source>
        <dbReference type="SAM" id="MobiDB-lite"/>
    </source>
</evidence>
<dbReference type="EMBL" id="CP014584">
    <property type="protein sequence ID" value="ANZ73572.1"/>
    <property type="molecule type" value="Genomic_DNA"/>
</dbReference>
<reference evidence="3 4" key="1">
    <citation type="submission" date="2016-02" db="EMBL/GenBank/DDBJ databases">
        <title>Comparative genomic and transcriptomic foundation for Pichia pastoris.</title>
        <authorList>
            <person name="Love K.R."/>
            <person name="Shah K.A."/>
            <person name="Whittaker C.A."/>
            <person name="Wu J."/>
            <person name="Bartlett M.C."/>
            <person name="Ma D."/>
            <person name="Leeson R.L."/>
            <person name="Priest M."/>
            <person name="Young S.K."/>
            <person name="Love J.C."/>
        </authorList>
    </citation>
    <scope>NUCLEOTIDE SEQUENCE [LARGE SCALE GENOMIC DNA]</scope>
    <source>
        <strain evidence="3 4">ATCC 28485</strain>
    </source>
</reference>
<name>A0A1B2J6G4_PICPA</name>
<keyword evidence="4" id="KW-1185">Reference proteome</keyword>
<protein>
    <submittedName>
        <fullName evidence="3">BA75_00542T0</fullName>
    </submittedName>
</protein>